<protein>
    <submittedName>
        <fullName evidence="2">Uncharacterized protein</fullName>
    </submittedName>
</protein>
<sequence length="51" mass="5384">MMSLPFFGVFLALSATLAGQRGAALVLWVVAVAAMLALFRLHATDSLHIAL</sequence>
<evidence type="ECO:0000313" key="3">
    <source>
        <dbReference type="Proteomes" id="UP000596427"/>
    </source>
</evidence>
<accession>A0A974PNZ4</accession>
<proteinExistence type="predicted"/>
<dbReference type="AlphaFoldDB" id="A0A974PNZ4"/>
<dbReference type="KEGG" id="xdi:EZH22_01030"/>
<keyword evidence="1" id="KW-1133">Transmembrane helix</keyword>
<dbReference type="RefSeq" id="WP_203193978.1">
    <property type="nucleotide sequence ID" value="NZ_CP063362.1"/>
</dbReference>
<organism evidence="2 3">
    <name type="scientific">Xanthobacter dioxanivorans</name>
    <dbReference type="NCBI Taxonomy" id="2528964"/>
    <lineage>
        <taxon>Bacteria</taxon>
        <taxon>Pseudomonadati</taxon>
        <taxon>Pseudomonadota</taxon>
        <taxon>Alphaproteobacteria</taxon>
        <taxon>Hyphomicrobiales</taxon>
        <taxon>Xanthobacteraceae</taxon>
        <taxon>Xanthobacter</taxon>
    </lineage>
</organism>
<name>A0A974PNZ4_9HYPH</name>
<keyword evidence="3" id="KW-1185">Reference proteome</keyword>
<dbReference type="InterPro" id="IPR046035">
    <property type="entry name" value="DUF5993"/>
</dbReference>
<evidence type="ECO:0000313" key="2">
    <source>
        <dbReference type="EMBL" id="QRG07065.1"/>
    </source>
</evidence>
<evidence type="ECO:0000256" key="1">
    <source>
        <dbReference type="SAM" id="Phobius"/>
    </source>
</evidence>
<keyword evidence="1" id="KW-0472">Membrane</keyword>
<keyword evidence="1" id="KW-0812">Transmembrane</keyword>
<feature type="transmembrane region" description="Helical" evidence="1">
    <location>
        <begin position="24"/>
        <end position="43"/>
    </location>
</feature>
<dbReference type="Proteomes" id="UP000596427">
    <property type="component" value="Chromosome"/>
</dbReference>
<reference evidence="2 3" key="1">
    <citation type="submission" date="2020-10" db="EMBL/GenBank/DDBJ databases">
        <title>Degradation of 1,4-Dioxane by Xanthobacter sp. YN2, via a Novel Group-2 Soluble Di-Iron Monooxygenase.</title>
        <authorList>
            <person name="Ma F."/>
            <person name="Wang Y."/>
            <person name="Yang J."/>
            <person name="Guo H."/>
            <person name="Su D."/>
            <person name="Yu L."/>
        </authorList>
    </citation>
    <scope>NUCLEOTIDE SEQUENCE [LARGE SCALE GENOMIC DNA]</scope>
    <source>
        <strain evidence="2 3">YN2</strain>
    </source>
</reference>
<gene>
    <name evidence="2" type="ORF">EZH22_01030</name>
</gene>
<dbReference type="Pfam" id="PF19455">
    <property type="entry name" value="DUF5993"/>
    <property type="match status" value="1"/>
</dbReference>
<dbReference type="EMBL" id="CP063362">
    <property type="protein sequence ID" value="QRG07065.1"/>
    <property type="molecule type" value="Genomic_DNA"/>
</dbReference>